<organism evidence="4 5">
    <name type="scientific">Pyrenophora teres f. teres</name>
    <dbReference type="NCBI Taxonomy" id="97479"/>
    <lineage>
        <taxon>Eukaryota</taxon>
        <taxon>Fungi</taxon>
        <taxon>Dikarya</taxon>
        <taxon>Ascomycota</taxon>
        <taxon>Pezizomycotina</taxon>
        <taxon>Dothideomycetes</taxon>
        <taxon>Pleosporomycetidae</taxon>
        <taxon>Pleosporales</taxon>
        <taxon>Pleosporineae</taxon>
        <taxon>Pleosporaceae</taxon>
        <taxon>Pyrenophora</taxon>
    </lineage>
</organism>
<proteinExistence type="predicted"/>
<dbReference type="Pfam" id="PF11951">
    <property type="entry name" value="Fungal_trans_2"/>
    <property type="match status" value="1"/>
</dbReference>
<accession>A0A6S6WBV6</accession>
<dbReference type="GO" id="GO:0000976">
    <property type="term" value="F:transcription cis-regulatory region binding"/>
    <property type="evidence" value="ECO:0007669"/>
    <property type="project" value="TreeGrafter"/>
</dbReference>
<dbReference type="GO" id="GO:0045944">
    <property type="term" value="P:positive regulation of transcription by RNA polymerase II"/>
    <property type="evidence" value="ECO:0007669"/>
    <property type="project" value="TreeGrafter"/>
</dbReference>
<feature type="region of interest" description="Disordered" evidence="3">
    <location>
        <begin position="1"/>
        <end position="28"/>
    </location>
</feature>
<dbReference type="GO" id="GO:0005634">
    <property type="term" value="C:nucleus"/>
    <property type="evidence" value="ECO:0007669"/>
    <property type="project" value="UniProtKB-SubCell"/>
</dbReference>
<protein>
    <submittedName>
        <fullName evidence="4">Fungal-trans-2 domain containing protein</fullName>
    </submittedName>
</protein>
<evidence type="ECO:0000313" key="4">
    <source>
        <dbReference type="EMBL" id="CAE7201907.1"/>
    </source>
</evidence>
<sequence>MPADCTWHRAPPATRTTTTQSHSLVASTPSGHHMPFVPGLLPFDGYNFGFDFPTPGPLSIGTWDEAMLLSPSSWPTDSSVANVPLDPVPQPILHPSHASRSSGPPVEAVSTARNATCDMPDRLCQPSTLPFPSGTTGHGTGNEEFLLNAFLQMLMPPILTPVEVGPKWASTRAFFGTMAAESPLVKSAIIAFAAMQMQRNGMGDQVGKVHWRPLYDHAARQLSSRLAKIRASGDSDSVKSELRHILASIFLLTYTDLLMETLPRAHANLREAYALIQNANKTTFSTPDRRLISWLRLLDARAVSTAGGEGLFLADTDESLFDASPAANPSSETDTSDTEVEEILFDVLYHPGIVFYQKTQSFAGRITKLDPWHRSRGTVQDETEVMALGAQISKDLHELYNQRPALMDHAIAGNLEKNLADNLASALARSFRTYLANYYASFLHLHRVAYVQYPKTKDVDIAIANIRRLCHLMTQTDESLPVNVLWPLLMWGCEEEDGDERRWITKAIRSLEGVATNAKATADLLLEVQRRQDEGKTRVDVRRVSQEYFAANHFAIV</sequence>
<evidence type="ECO:0000256" key="3">
    <source>
        <dbReference type="SAM" id="MobiDB-lite"/>
    </source>
</evidence>
<dbReference type="PANTHER" id="PTHR37534:SF49">
    <property type="entry name" value="LYSINE BIOSYNTHESIS REGULATORY PROTEIN LYS14"/>
    <property type="match status" value="1"/>
</dbReference>
<dbReference type="GO" id="GO:0003700">
    <property type="term" value="F:DNA-binding transcription factor activity"/>
    <property type="evidence" value="ECO:0007669"/>
    <property type="project" value="TreeGrafter"/>
</dbReference>
<evidence type="ECO:0000256" key="2">
    <source>
        <dbReference type="ARBA" id="ARBA00023242"/>
    </source>
</evidence>
<feature type="compositionally biased region" description="Low complexity" evidence="3">
    <location>
        <begin position="9"/>
        <end position="19"/>
    </location>
</feature>
<evidence type="ECO:0000256" key="1">
    <source>
        <dbReference type="ARBA" id="ARBA00004123"/>
    </source>
</evidence>
<evidence type="ECO:0000313" key="5">
    <source>
        <dbReference type="Proteomes" id="UP000472372"/>
    </source>
</evidence>
<keyword evidence="2" id="KW-0539">Nucleus</keyword>
<reference evidence="4" key="1">
    <citation type="submission" date="2021-02" db="EMBL/GenBank/DDBJ databases">
        <authorList>
            <person name="Syme A R."/>
            <person name="Syme A R."/>
            <person name="Moolhuijzen P."/>
        </authorList>
    </citation>
    <scope>NUCLEOTIDE SEQUENCE</scope>
    <source>
        <strain evidence="4">W1-1</strain>
    </source>
</reference>
<dbReference type="InterPro" id="IPR021858">
    <property type="entry name" value="Fun_TF"/>
</dbReference>
<dbReference type="PANTHER" id="PTHR37534">
    <property type="entry name" value="TRANSCRIPTIONAL ACTIVATOR PROTEIN UGA3"/>
    <property type="match status" value="1"/>
</dbReference>
<dbReference type="EMBL" id="HG992984">
    <property type="protein sequence ID" value="CAE7201907.1"/>
    <property type="molecule type" value="Genomic_DNA"/>
</dbReference>
<comment type="subcellular location">
    <subcellularLocation>
        <location evidence="1">Nucleus</location>
    </subcellularLocation>
</comment>
<gene>
    <name evidence="4" type="ORF">PTTW11_08934</name>
</gene>
<dbReference type="AlphaFoldDB" id="A0A6S6WBV6"/>
<dbReference type="Proteomes" id="UP000472372">
    <property type="component" value="Chromosome 8"/>
</dbReference>
<name>A0A6S6WBV6_9PLEO</name>